<evidence type="ECO:0000256" key="6">
    <source>
        <dbReference type="ARBA" id="ARBA00022763"/>
    </source>
</evidence>
<dbReference type="CDD" id="cd10027">
    <property type="entry name" value="UDG-F1-like"/>
    <property type="match status" value="1"/>
</dbReference>
<dbReference type="Proteomes" id="UP000070138">
    <property type="component" value="Unassembled WGS sequence"/>
</dbReference>
<gene>
    <name evidence="9" type="primary">ung</name>
    <name evidence="13" type="ORF">LS48_07230</name>
</gene>
<dbReference type="GO" id="GO:0097510">
    <property type="term" value="P:base-excision repair, AP site formation via deaminated base removal"/>
    <property type="evidence" value="ECO:0007669"/>
    <property type="project" value="TreeGrafter"/>
</dbReference>
<reference evidence="14" key="1">
    <citation type="submission" date="2014-10" db="EMBL/GenBank/DDBJ databases">
        <title>Genome sequencing of Vitellibacter sp. D-24.</title>
        <authorList>
            <person name="Thevarajoo S."/>
            <person name="Selvaratnam C."/>
            <person name="Goh K.M."/>
            <person name="Chong C.S."/>
        </authorList>
    </citation>
    <scope>NUCLEOTIDE SEQUENCE [LARGE SCALE GENOMIC DNA]</scope>
    <source>
        <strain evidence="14">D-24</strain>
    </source>
</reference>
<dbReference type="NCBIfam" id="TIGR00628">
    <property type="entry name" value="ung"/>
    <property type="match status" value="1"/>
</dbReference>
<feature type="active site" description="Proton acceptor" evidence="9 10">
    <location>
        <position position="65"/>
    </location>
</feature>
<dbReference type="HAMAP" id="MF_00148">
    <property type="entry name" value="UDG"/>
    <property type="match status" value="1"/>
</dbReference>
<comment type="subcellular location">
    <subcellularLocation>
        <location evidence="9">Cytoplasm</location>
    </subcellularLocation>
</comment>
<dbReference type="Pfam" id="PF03167">
    <property type="entry name" value="UDG"/>
    <property type="match status" value="1"/>
</dbReference>
<keyword evidence="14" id="KW-1185">Reference proteome</keyword>
<dbReference type="SMART" id="SM00986">
    <property type="entry name" value="UDG"/>
    <property type="match status" value="1"/>
</dbReference>
<dbReference type="PANTHER" id="PTHR11264">
    <property type="entry name" value="URACIL-DNA GLYCOSYLASE"/>
    <property type="match status" value="1"/>
</dbReference>
<accession>A0A137RJC3</accession>
<keyword evidence="7 9" id="KW-0378">Hydrolase</keyword>
<evidence type="ECO:0000256" key="9">
    <source>
        <dbReference type="HAMAP-Rule" id="MF_00148"/>
    </source>
</evidence>
<dbReference type="SMART" id="SM00987">
    <property type="entry name" value="UreE_C"/>
    <property type="match status" value="1"/>
</dbReference>
<evidence type="ECO:0000259" key="12">
    <source>
        <dbReference type="SMART" id="SM00986"/>
    </source>
</evidence>
<evidence type="ECO:0000313" key="13">
    <source>
        <dbReference type="EMBL" id="KXO00244.1"/>
    </source>
</evidence>
<dbReference type="STRING" id="1548749.LS48_07230"/>
<evidence type="ECO:0000256" key="5">
    <source>
        <dbReference type="ARBA" id="ARBA00018429"/>
    </source>
</evidence>
<evidence type="ECO:0000256" key="3">
    <source>
        <dbReference type="ARBA" id="ARBA00008184"/>
    </source>
</evidence>
<comment type="similarity">
    <text evidence="3 9 11">Belongs to the uracil-DNA glycosylase (UDG) superfamily. UNG family.</text>
</comment>
<dbReference type="PROSITE" id="PS00130">
    <property type="entry name" value="U_DNA_GLYCOSYLASE"/>
    <property type="match status" value="1"/>
</dbReference>
<dbReference type="InterPro" id="IPR005122">
    <property type="entry name" value="Uracil-DNA_glycosylase-like"/>
</dbReference>
<dbReference type="InterPro" id="IPR002043">
    <property type="entry name" value="UDG_fam1"/>
</dbReference>
<evidence type="ECO:0000256" key="2">
    <source>
        <dbReference type="ARBA" id="ARBA00002631"/>
    </source>
</evidence>
<sequence length="221" mass="24775">MEVTIEPGWKAILKDEFEKPYFKNLVEFVRKEYASTTCFPPGKQIFSAFNHTPFDEVKVVIIGQDPYHGPGQAHGLCFSVGKEVAMPPSLKNIFEEIRTDVGTAIPNNGNLQRWADQGVLLLNATLTVRAHQAGSHQNKGWEKFTDAVIEKLSTEREDLVFMLWGGPAKKKGAKVDNSKHLVLTTGHPSPLAANRGYWFGNKHFSKANEFLKEKGKVPINW</sequence>
<dbReference type="NCBIfam" id="NF003588">
    <property type="entry name" value="PRK05254.1-1"/>
    <property type="match status" value="1"/>
</dbReference>
<evidence type="ECO:0000313" key="14">
    <source>
        <dbReference type="Proteomes" id="UP000070138"/>
    </source>
</evidence>
<organism evidence="13 14">
    <name type="scientific">Aequorivita aquimaris</name>
    <dbReference type="NCBI Taxonomy" id="1548749"/>
    <lineage>
        <taxon>Bacteria</taxon>
        <taxon>Pseudomonadati</taxon>
        <taxon>Bacteroidota</taxon>
        <taxon>Flavobacteriia</taxon>
        <taxon>Flavobacteriales</taxon>
        <taxon>Flavobacteriaceae</taxon>
        <taxon>Aequorivita</taxon>
    </lineage>
</organism>
<dbReference type="GO" id="GO:0004844">
    <property type="term" value="F:uracil DNA N-glycosylase activity"/>
    <property type="evidence" value="ECO:0007669"/>
    <property type="project" value="UniProtKB-UniRule"/>
</dbReference>
<dbReference type="PANTHER" id="PTHR11264:SF0">
    <property type="entry name" value="URACIL-DNA GLYCOSYLASE"/>
    <property type="match status" value="1"/>
</dbReference>
<dbReference type="PATRIC" id="fig|1548749.3.peg.1528"/>
<comment type="caution">
    <text evidence="13">The sequence shown here is derived from an EMBL/GenBank/DDBJ whole genome shotgun (WGS) entry which is preliminary data.</text>
</comment>
<comment type="function">
    <text evidence="2 9 11">Excises uracil residues from the DNA which can arise as a result of misincorporation of dUMP residues by DNA polymerase or due to deamination of cytosine.</text>
</comment>
<dbReference type="InterPro" id="IPR036895">
    <property type="entry name" value="Uracil-DNA_glycosylase-like_sf"/>
</dbReference>
<dbReference type="NCBIfam" id="NF003592">
    <property type="entry name" value="PRK05254.1-5"/>
    <property type="match status" value="1"/>
</dbReference>
<dbReference type="AlphaFoldDB" id="A0A137RJC3"/>
<proteinExistence type="inferred from homology"/>
<feature type="domain" description="Uracil-DNA glycosylase-like" evidence="12">
    <location>
        <begin position="50"/>
        <end position="211"/>
    </location>
</feature>
<comment type="catalytic activity">
    <reaction evidence="1 9 11">
        <text>Hydrolyzes single-stranded DNA or mismatched double-stranded DNA and polynucleotides, releasing free uracil.</text>
        <dbReference type="EC" id="3.2.2.27"/>
    </reaction>
</comment>
<evidence type="ECO:0000256" key="8">
    <source>
        <dbReference type="ARBA" id="ARBA00023204"/>
    </source>
</evidence>
<dbReference type="OrthoDB" id="9804372at2"/>
<evidence type="ECO:0000256" key="10">
    <source>
        <dbReference type="PROSITE-ProRule" id="PRU10072"/>
    </source>
</evidence>
<evidence type="ECO:0000256" key="4">
    <source>
        <dbReference type="ARBA" id="ARBA00012030"/>
    </source>
</evidence>
<dbReference type="SUPFAM" id="SSF52141">
    <property type="entry name" value="Uracil-DNA glycosylase-like"/>
    <property type="match status" value="1"/>
</dbReference>
<dbReference type="GO" id="GO:0005737">
    <property type="term" value="C:cytoplasm"/>
    <property type="evidence" value="ECO:0007669"/>
    <property type="project" value="UniProtKB-SubCell"/>
</dbReference>
<name>A0A137RJC3_9FLAO</name>
<dbReference type="EMBL" id="JRWG01000003">
    <property type="protein sequence ID" value="KXO00244.1"/>
    <property type="molecule type" value="Genomic_DNA"/>
</dbReference>
<reference evidence="13 14" key="2">
    <citation type="journal article" date="2016" name="Int. J. Syst. Evol. Microbiol.">
        <title>Vitellibacter aquimaris sp. nov., a marine bacterium isolated from seawater.</title>
        <authorList>
            <person name="Thevarajoo S."/>
            <person name="Selvaratnam C."/>
            <person name="Goh K.M."/>
            <person name="Hong K.W."/>
            <person name="Chan X.Y."/>
            <person name="Chan K.G."/>
            <person name="Chong C.S."/>
        </authorList>
    </citation>
    <scope>NUCLEOTIDE SEQUENCE [LARGE SCALE GENOMIC DNA]</scope>
    <source>
        <strain evidence="13 14">D-24</strain>
    </source>
</reference>
<dbReference type="FunFam" id="3.40.470.10:FF:000001">
    <property type="entry name" value="Uracil-DNA glycosylase"/>
    <property type="match status" value="1"/>
</dbReference>
<evidence type="ECO:0000256" key="11">
    <source>
        <dbReference type="RuleBase" id="RU003780"/>
    </source>
</evidence>
<dbReference type="InterPro" id="IPR018085">
    <property type="entry name" value="Ura-DNA_Glyclase_AS"/>
</dbReference>
<keyword evidence="9" id="KW-0963">Cytoplasm</keyword>
<dbReference type="RefSeq" id="WP_062621448.1">
    <property type="nucleotide sequence ID" value="NZ_JRWG01000003.1"/>
</dbReference>
<protein>
    <recommendedName>
        <fullName evidence="5 9">Uracil-DNA glycosylase</fullName>
        <shortName evidence="9">UDG</shortName>
        <ecNumber evidence="4 9">3.2.2.27</ecNumber>
    </recommendedName>
</protein>
<evidence type="ECO:0000256" key="7">
    <source>
        <dbReference type="ARBA" id="ARBA00022801"/>
    </source>
</evidence>
<dbReference type="NCBIfam" id="NF003589">
    <property type="entry name" value="PRK05254.1-2"/>
    <property type="match status" value="1"/>
</dbReference>
<dbReference type="EC" id="3.2.2.27" evidence="4 9"/>
<dbReference type="NCBIfam" id="NF003591">
    <property type="entry name" value="PRK05254.1-4"/>
    <property type="match status" value="1"/>
</dbReference>
<keyword evidence="6 9" id="KW-0227">DNA damage</keyword>
<keyword evidence="8 9" id="KW-0234">DNA repair</keyword>
<evidence type="ECO:0000256" key="1">
    <source>
        <dbReference type="ARBA" id="ARBA00001400"/>
    </source>
</evidence>
<dbReference type="Gene3D" id="3.40.470.10">
    <property type="entry name" value="Uracil-DNA glycosylase-like domain"/>
    <property type="match status" value="1"/>
</dbReference>